<proteinExistence type="inferred from homology"/>
<feature type="binding site" evidence="11">
    <location>
        <begin position="69"/>
        <end position="70"/>
    </location>
    <ligand>
        <name>NAD(+)</name>
        <dbReference type="ChEBI" id="CHEBI:57540"/>
    </ligand>
</feature>
<comment type="caution">
    <text evidence="12">The sequence shown here is derived from an EMBL/GenBank/DDBJ whole genome shotgun (WGS) entry which is preliminary data.</text>
</comment>
<feature type="binding site" evidence="11">
    <location>
        <position position="97"/>
    </location>
    <ligand>
        <name>NAD(+)</name>
        <dbReference type="ChEBI" id="CHEBI:57540"/>
    </ligand>
</feature>
<dbReference type="Proteomes" id="UP001143674">
    <property type="component" value="Unassembled WGS sequence"/>
</dbReference>
<comment type="catalytic activity">
    <reaction evidence="8">
        <text>a 2,3-saturated acyl-[ACP] + NAD(+) = a (2E)-enoyl-[ACP] + NADH + H(+)</text>
        <dbReference type="Rhea" id="RHEA:10240"/>
        <dbReference type="Rhea" id="RHEA-COMP:9925"/>
        <dbReference type="Rhea" id="RHEA-COMP:9926"/>
        <dbReference type="ChEBI" id="CHEBI:15378"/>
        <dbReference type="ChEBI" id="CHEBI:57540"/>
        <dbReference type="ChEBI" id="CHEBI:57945"/>
        <dbReference type="ChEBI" id="CHEBI:78784"/>
        <dbReference type="ChEBI" id="CHEBI:78785"/>
        <dbReference type="EC" id="1.3.1.9"/>
    </reaction>
</comment>
<keyword evidence="8 11" id="KW-0520">NAD</keyword>
<organism evidence="12 13">
    <name type="scientific">Ralstonia solanacearum</name>
    <name type="common">Pseudomonas solanacearum</name>
    <dbReference type="NCBI Taxonomy" id="305"/>
    <lineage>
        <taxon>Bacteria</taxon>
        <taxon>Pseudomonadati</taxon>
        <taxon>Pseudomonadota</taxon>
        <taxon>Betaproteobacteria</taxon>
        <taxon>Burkholderiales</taxon>
        <taxon>Burkholderiaceae</taxon>
        <taxon>Ralstonia</taxon>
        <taxon>Ralstonia solanacearum species complex</taxon>
    </lineage>
</organism>
<name>A0AAE3NFK0_RALSL</name>
<evidence type="ECO:0000256" key="4">
    <source>
        <dbReference type="ARBA" id="ARBA00022832"/>
    </source>
</evidence>
<feature type="binding site" evidence="10">
    <location>
        <position position="100"/>
    </location>
    <ligand>
        <name>substrate</name>
    </ligand>
</feature>
<dbReference type="InterPro" id="IPR036291">
    <property type="entry name" value="NAD(P)-bd_dom_sf"/>
</dbReference>
<evidence type="ECO:0000256" key="3">
    <source>
        <dbReference type="ARBA" id="ARBA00022516"/>
    </source>
</evidence>
<keyword evidence="4" id="KW-0276">Fatty acid metabolism</keyword>
<feature type="active site" description="Proton acceptor" evidence="9">
    <location>
        <position position="150"/>
    </location>
</feature>
<evidence type="ECO:0000256" key="6">
    <source>
        <dbReference type="ARBA" id="ARBA00023098"/>
    </source>
</evidence>
<dbReference type="InterPro" id="IPR014358">
    <property type="entry name" value="Enoyl-ACP_Rdtase_NADH"/>
</dbReference>
<reference evidence="12" key="1">
    <citation type="submission" date="2021-09" db="EMBL/GenBank/DDBJ databases">
        <title>Genomic analysis of Ralstonia spp.</title>
        <authorList>
            <person name="Aburjaile F."/>
            <person name="Ariute J.C."/>
            <person name="Pais A.K.L."/>
            <person name="Albuquerque G.M.R."/>
            <person name="Silva A.M.F."/>
            <person name="Brenig B."/>
            <person name="Azevedo V."/>
            <person name="Matiuzzi M."/>
            <person name="Ramos R."/>
            <person name="Goes-Neto A."/>
            <person name="Soares S."/>
            <person name="Iseppon A.M.B."/>
            <person name="Souza E."/>
            <person name="Gama M."/>
        </authorList>
    </citation>
    <scope>NUCLEOTIDE SEQUENCE</scope>
    <source>
        <strain evidence="12">B4</strain>
    </source>
</reference>
<dbReference type="GO" id="GO:0004318">
    <property type="term" value="F:enoyl-[acyl-carrier-protein] reductase (NADH) activity"/>
    <property type="evidence" value="ECO:0007669"/>
    <property type="project" value="UniProtKB-EC"/>
</dbReference>
<sequence>MDKLSPQPLAQRKVLIVGIANAHSIAYGCARAFHELGAELAVTYLNDRAKPFVEPLAKDLGASLFLPLDVSKPGELEAVFDAVRDRWGRLDVAVHSIAFAPKDDLHGGLLNSSAEGFAQAMDISCHSFIRMARLAAPLMDEGGSLFAMSYLGATRVVPNYDLMGPVKAALEASCRYLAHELGPKRIRVHPVSPGPLQTRAASGLKDFDALLTEAAARAPIGEMADIMDVGYTCAFLATPYARRMTGNTIFVDGGVSIMDN</sequence>
<comment type="similarity">
    <text evidence="2 8">Belongs to the short-chain dehydrogenases/reductases (SDR) family. FabI subfamily.</text>
</comment>
<feature type="binding site" evidence="11">
    <location>
        <begin position="24"/>
        <end position="25"/>
    </location>
    <ligand>
        <name>NAD(+)</name>
        <dbReference type="ChEBI" id="CHEBI:57540"/>
    </ligand>
</feature>
<comment type="pathway">
    <text evidence="1">Lipid metabolism; fatty acid biosynthesis.</text>
</comment>
<evidence type="ECO:0000256" key="8">
    <source>
        <dbReference type="PIRNR" id="PIRNR000094"/>
    </source>
</evidence>
<protein>
    <recommendedName>
        <fullName evidence="8">Enoyl-[acyl-carrier-protein] reductase [NADH]</fullName>
        <ecNumber evidence="8">1.3.1.9</ecNumber>
    </recommendedName>
</protein>
<evidence type="ECO:0000313" key="12">
    <source>
        <dbReference type="EMBL" id="MDB0520084.1"/>
    </source>
</evidence>
<dbReference type="PANTHER" id="PTHR43159:SF2">
    <property type="entry name" value="ENOYL-[ACYL-CARRIER-PROTEIN] REDUCTASE [NADH], CHLOROPLASTIC"/>
    <property type="match status" value="1"/>
</dbReference>
<dbReference type="Gene3D" id="3.40.50.720">
    <property type="entry name" value="NAD(P)-binding Rossmann-like Domain"/>
    <property type="match status" value="1"/>
</dbReference>
<feature type="binding site" evidence="11">
    <location>
        <position position="167"/>
    </location>
    <ligand>
        <name>NAD(+)</name>
        <dbReference type="ChEBI" id="CHEBI:57540"/>
    </ligand>
</feature>
<dbReference type="InterPro" id="IPR002347">
    <property type="entry name" value="SDR_fam"/>
</dbReference>
<feature type="binding site" evidence="11">
    <location>
        <position position="18"/>
    </location>
    <ligand>
        <name>NAD(+)</name>
        <dbReference type="ChEBI" id="CHEBI:57540"/>
    </ligand>
</feature>
<dbReference type="CDD" id="cd05372">
    <property type="entry name" value="ENR_SDR"/>
    <property type="match status" value="1"/>
</dbReference>
<dbReference type="RefSeq" id="WP_184851833.1">
    <property type="nucleotide sequence ID" value="NZ_JABZEH010000002.1"/>
</dbReference>
<evidence type="ECO:0000256" key="1">
    <source>
        <dbReference type="ARBA" id="ARBA00005194"/>
    </source>
</evidence>
<dbReference type="EC" id="1.3.1.9" evidence="8"/>
<dbReference type="PANTHER" id="PTHR43159">
    <property type="entry name" value="ENOYL-[ACYL-CARRIER-PROTEIN] REDUCTASE"/>
    <property type="match status" value="1"/>
</dbReference>
<accession>A0AAE3NFK0</accession>
<dbReference type="NCBIfam" id="NF005717">
    <property type="entry name" value="PRK07533.1"/>
    <property type="match status" value="1"/>
</dbReference>
<evidence type="ECO:0000256" key="5">
    <source>
        <dbReference type="ARBA" id="ARBA00023002"/>
    </source>
</evidence>
<dbReference type="AlphaFoldDB" id="A0AAE3NFK0"/>
<evidence type="ECO:0000256" key="7">
    <source>
        <dbReference type="ARBA" id="ARBA00023160"/>
    </source>
</evidence>
<keyword evidence="6" id="KW-0443">Lipid metabolism</keyword>
<dbReference type="Pfam" id="PF13561">
    <property type="entry name" value="adh_short_C2"/>
    <property type="match status" value="1"/>
</dbReference>
<evidence type="ECO:0000256" key="10">
    <source>
        <dbReference type="PIRSR" id="PIRSR000094-2"/>
    </source>
</evidence>
<dbReference type="GO" id="GO:0006633">
    <property type="term" value="P:fatty acid biosynthetic process"/>
    <property type="evidence" value="ECO:0007669"/>
    <property type="project" value="UniProtKB-KW"/>
</dbReference>
<dbReference type="PRINTS" id="PR00081">
    <property type="entry name" value="GDHRDH"/>
</dbReference>
<evidence type="ECO:0000256" key="9">
    <source>
        <dbReference type="PIRSR" id="PIRSR000094-1"/>
    </source>
</evidence>
<keyword evidence="7 8" id="KW-0275">Fatty acid biosynthesis</keyword>
<keyword evidence="5 8" id="KW-0560">Oxidoreductase</keyword>
<dbReference type="PIRSF" id="PIRSF000094">
    <property type="entry name" value="Enoyl-ACP_rdct"/>
    <property type="match status" value="1"/>
</dbReference>
<evidence type="ECO:0000256" key="11">
    <source>
        <dbReference type="PIRSR" id="PIRSR000094-3"/>
    </source>
</evidence>
<dbReference type="EMBL" id="JAIVEX010000001">
    <property type="protein sequence ID" value="MDB0520084.1"/>
    <property type="molecule type" value="Genomic_DNA"/>
</dbReference>
<feature type="active site" description="Proton acceptor" evidence="9">
    <location>
        <position position="160"/>
    </location>
</feature>
<evidence type="ECO:0000256" key="2">
    <source>
        <dbReference type="ARBA" id="ARBA00009233"/>
    </source>
</evidence>
<evidence type="ECO:0000313" key="13">
    <source>
        <dbReference type="Proteomes" id="UP001143674"/>
    </source>
</evidence>
<keyword evidence="3 8" id="KW-0444">Lipid biosynthesis</keyword>
<gene>
    <name evidence="12" type="primary">fabI</name>
    <name evidence="12" type="ORF">LBW55_00445</name>
</gene>
<dbReference type="SUPFAM" id="SSF51735">
    <property type="entry name" value="NAD(P)-binding Rossmann-fold domains"/>
    <property type="match status" value="1"/>
</dbReference>
<dbReference type="PROSITE" id="PS51257">
    <property type="entry name" value="PROKAR_LIPOPROTEIN"/>
    <property type="match status" value="1"/>
</dbReference>